<keyword evidence="9" id="KW-0862">Zinc</keyword>
<keyword evidence="5 14" id="KW-0645">Protease</keyword>
<keyword evidence="4" id="KW-1003">Cell membrane</keyword>
<proteinExistence type="inferred from homology"/>
<accession>A0A497JH74</accession>
<evidence type="ECO:0000256" key="3">
    <source>
        <dbReference type="ARBA" id="ARBA00007931"/>
    </source>
</evidence>
<feature type="transmembrane region" description="Helical" evidence="13">
    <location>
        <begin position="146"/>
        <end position="163"/>
    </location>
</feature>
<dbReference type="AlphaFoldDB" id="A0A497JH74"/>
<dbReference type="EMBL" id="QMWO01000023">
    <property type="protein sequence ID" value="RLG70092.1"/>
    <property type="molecule type" value="Genomic_DNA"/>
</dbReference>
<dbReference type="PANTHER" id="PTHR35864">
    <property type="entry name" value="ZINC METALLOPROTEASE MJ0611-RELATED"/>
    <property type="match status" value="1"/>
</dbReference>
<comment type="caution">
    <text evidence="14">The sequence shown here is derived from an EMBL/GenBank/DDBJ whole genome shotgun (WGS) entry which is preliminary data.</text>
</comment>
<dbReference type="PANTHER" id="PTHR35864:SF1">
    <property type="entry name" value="ZINC METALLOPROTEASE YWHC-RELATED"/>
    <property type="match status" value="1"/>
</dbReference>
<evidence type="ECO:0000256" key="5">
    <source>
        <dbReference type="ARBA" id="ARBA00022670"/>
    </source>
</evidence>
<feature type="transmembrane region" description="Helical" evidence="13">
    <location>
        <begin position="33"/>
        <end position="54"/>
    </location>
</feature>
<evidence type="ECO:0000256" key="13">
    <source>
        <dbReference type="SAM" id="Phobius"/>
    </source>
</evidence>
<dbReference type="InterPro" id="IPR044537">
    <property type="entry name" value="Rip2-like"/>
</dbReference>
<evidence type="ECO:0000256" key="2">
    <source>
        <dbReference type="ARBA" id="ARBA00004651"/>
    </source>
</evidence>
<comment type="similarity">
    <text evidence="3">Belongs to the peptidase M50B family.</text>
</comment>
<evidence type="ECO:0000256" key="10">
    <source>
        <dbReference type="ARBA" id="ARBA00022989"/>
    </source>
</evidence>
<keyword evidence="7" id="KW-0479">Metal-binding</keyword>
<evidence type="ECO:0000256" key="7">
    <source>
        <dbReference type="ARBA" id="ARBA00022723"/>
    </source>
</evidence>
<gene>
    <name evidence="14" type="ORF">DRO07_01040</name>
</gene>
<evidence type="ECO:0000256" key="11">
    <source>
        <dbReference type="ARBA" id="ARBA00023049"/>
    </source>
</evidence>
<name>A0A497JH74_9ARCH</name>
<comment type="cofactor">
    <cofactor evidence="1">
        <name>Zn(2+)</name>
        <dbReference type="ChEBI" id="CHEBI:29105"/>
    </cofactor>
</comment>
<feature type="transmembrane region" description="Helical" evidence="13">
    <location>
        <begin position="175"/>
        <end position="194"/>
    </location>
</feature>
<keyword evidence="8" id="KW-0378">Hydrolase</keyword>
<keyword evidence="10 13" id="KW-1133">Transmembrane helix</keyword>
<evidence type="ECO:0000256" key="4">
    <source>
        <dbReference type="ARBA" id="ARBA00022475"/>
    </source>
</evidence>
<evidence type="ECO:0000313" key="14">
    <source>
        <dbReference type="EMBL" id="RLG70092.1"/>
    </source>
</evidence>
<reference evidence="14 15" key="1">
    <citation type="submission" date="2018-06" db="EMBL/GenBank/DDBJ databases">
        <title>Extensive metabolic versatility and redundancy in microbially diverse, dynamic hydrothermal sediments.</title>
        <authorList>
            <person name="Dombrowski N."/>
            <person name="Teske A."/>
            <person name="Baker B.J."/>
        </authorList>
    </citation>
    <scope>NUCLEOTIDE SEQUENCE [LARGE SCALE GENOMIC DNA]</scope>
    <source>
        <strain evidence="14">B9_G13</strain>
    </source>
</reference>
<dbReference type="GO" id="GO:0006508">
    <property type="term" value="P:proteolysis"/>
    <property type="evidence" value="ECO:0007669"/>
    <property type="project" value="UniProtKB-KW"/>
</dbReference>
<dbReference type="CDD" id="cd06158">
    <property type="entry name" value="S2P-M50_like_1"/>
    <property type="match status" value="1"/>
</dbReference>
<keyword evidence="11" id="KW-0482">Metalloprotease</keyword>
<feature type="transmembrane region" description="Helical" evidence="13">
    <location>
        <begin position="75"/>
        <end position="99"/>
    </location>
</feature>
<keyword evidence="12 13" id="KW-0472">Membrane</keyword>
<evidence type="ECO:0000256" key="12">
    <source>
        <dbReference type="ARBA" id="ARBA00023136"/>
    </source>
</evidence>
<dbReference type="Proteomes" id="UP000277633">
    <property type="component" value="Unassembled WGS sequence"/>
</dbReference>
<sequence>MRSIEKKELIISWITISVAFASVWSGIFQFDEFIHFLPISFVAVGTGFIFHELAHRTVAKHYGCLAEFRMWKEGLILALVLPIITFGRFFFAAPGAVYIYGPHLTRRENGIISLAGPLTNTIVAIVFLTILFLLPNTLMFPYVKDLCLGVAHLNLWFAFFNLIPIPPLDGSKVISWNPIVWGLAFFPLFILFFLI</sequence>
<dbReference type="InterPro" id="IPR052348">
    <property type="entry name" value="Metallopeptidase_M50B"/>
</dbReference>
<dbReference type="GO" id="GO:0046872">
    <property type="term" value="F:metal ion binding"/>
    <property type="evidence" value="ECO:0007669"/>
    <property type="project" value="UniProtKB-KW"/>
</dbReference>
<evidence type="ECO:0000313" key="15">
    <source>
        <dbReference type="Proteomes" id="UP000277633"/>
    </source>
</evidence>
<evidence type="ECO:0000256" key="9">
    <source>
        <dbReference type="ARBA" id="ARBA00022833"/>
    </source>
</evidence>
<comment type="subcellular location">
    <subcellularLocation>
        <location evidence="2">Cell membrane</location>
        <topology evidence="2">Multi-pass membrane protein</topology>
    </subcellularLocation>
</comment>
<evidence type="ECO:0000256" key="1">
    <source>
        <dbReference type="ARBA" id="ARBA00001947"/>
    </source>
</evidence>
<evidence type="ECO:0000256" key="8">
    <source>
        <dbReference type="ARBA" id="ARBA00022801"/>
    </source>
</evidence>
<feature type="transmembrane region" description="Helical" evidence="13">
    <location>
        <begin position="9"/>
        <end position="27"/>
    </location>
</feature>
<organism evidence="14 15">
    <name type="scientific">Candidatus Iainarchaeum sp</name>
    <dbReference type="NCBI Taxonomy" id="3101447"/>
    <lineage>
        <taxon>Archaea</taxon>
        <taxon>Candidatus Iainarchaeota</taxon>
        <taxon>Candidatus Iainarchaeia</taxon>
        <taxon>Candidatus Iainarchaeales</taxon>
        <taxon>Candidatus Iainarchaeaceae</taxon>
        <taxon>Candidatus Iainarchaeum</taxon>
    </lineage>
</organism>
<dbReference type="GO" id="GO:0005886">
    <property type="term" value="C:plasma membrane"/>
    <property type="evidence" value="ECO:0007669"/>
    <property type="project" value="UniProtKB-SubCell"/>
</dbReference>
<protein>
    <submittedName>
        <fullName evidence="14">Site-2 protease family protein</fullName>
    </submittedName>
</protein>
<feature type="transmembrane region" description="Helical" evidence="13">
    <location>
        <begin position="111"/>
        <end position="134"/>
    </location>
</feature>
<evidence type="ECO:0000256" key="6">
    <source>
        <dbReference type="ARBA" id="ARBA00022692"/>
    </source>
</evidence>
<dbReference type="GO" id="GO:0008237">
    <property type="term" value="F:metallopeptidase activity"/>
    <property type="evidence" value="ECO:0007669"/>
    <property type="project" value="UniProtKB-KW"/>
</dbReference>
<keyword evidence="6 13" id="KW-0812">Transmembrane</keyword>